<comment type="caution">
    <text evidence="3">The sequence shown here is derived from an EMBL/GenBank/DDBJ whole genome shotgun (WGS) entry which is preliminary data.</text>
</comment>
<dbReference type="GeneID" id="34579343"/>
<keyword evidence="2" id="KW-1133">Transmembrane helix</keyword>
<feature type="transmembrane region" description="Helical" evidence="2">
    <location>
        <begin position="80"/>
        <end position="101"/>
    </location>
</feature>
<keyword evidence="4" id="KW-1185">Reference proteome</keyword>
<name>A0A1F5LA56_PENAI</name>
<dbReference type="STRING" id="1835702.A0A1F5LA56"/>
<dbReference type="PANTHER" id="PTHR35394:SF5">
    <property type="entry name" value="DUF3176 DOMAIN-CONTAINING PROTEIN"/>
    <property type="match status" value="1"/>
</dbReference>
<organism evidence="3 4">
    <name type="scientific">Penicillium arizonense</name>
    <dbReference type="NCBI Taxonomy" id="1835702"/>
    <lineage>
        <taxon>Eukaryota</taxon>
        <taxon>Fungi</taxon>
        <taxon>Dikarya</taxon>
        <taxon>Ascomycota</taxon>
        <taxon>Pezizomycotina</taxon>
        <taxon>Eurotiomycetes</taxon>
        <taxon>Eurotiomycetidae</taxon>
        <taxon>Eurotiales</taxon>
        <taxon>Aspergillaceae</taxon>
        <taxon>Penicillium</taxon>
    </lineage>
</organism>
<dbReference type="PANTHER" id="PTHR35394">
    <property type="entry name" value="DUF3176 DOMAIN-CONTAINING PROTEIN"/>
    <property type="match status" value="1"/>
</dbReference>
<feature type="region of interest" description="Disordered" evidence="1">
    <location>
        <begin position="1"/>
        <end position="33"/>
    </location>
</feature>
<feature type="transmembrane region" description="Helical" evidence="2">
    <location>
        <begin position="49"/>
        <end position="68"/>
    </location>
</feature>
<keyword evidence="2" id="KW-0812">Transmembrane</keyword>
<evidence type="ECO:0000256" key="2">
    <source>
        <dbReference type="SAM" id="Phobius"/>
    </source>
</evidence>
<proteinExistence type="predicted"/>
<accession>A0A1F5LA56</accession>
<gene>
    <name evidence="3" type="ORF">PENARI_c018G08222</name>
</gene>
<dbReference type="Proteomes" id="UP000177622">
    <property type="component" value="Unassembled WGS sequence"/>
</dbReference>
<keyword evidence="2" id="KW-0472">Membrane</keyword>
<dbReference type="RefSeq" id="XP_022485567.1">
    <property type="nucleotide sequence ID" value="XM_022634609.1"/>
</dbReference>
<protein>
    <submittedName>
        <fullName evidence="3">Uncharacterized protein</fullName>
    </submittedName>
</protein>
<evidence type="ECO:0000313" key="4">
    <source>
        <dbReference type="Proteomes" id="UP000177622"/>
    </source>
</evidence>
<dbReference type="Pfam" id="PF11374">
    <property type="entry name" value="DUF3176"/>
    <property type="match status" value="1"/>
</dbReference>
<reference evidence="3 4" key="1">
    <citation type="journal article" date="2016" name="Sci. Rep.">
        <title>Penicillium arizonense, a new, genome sequenced fungal species, reveals a high chemical diversity in secreted metabolites.</title>
        <authorList>
            <person name="Grijseels S."/>
            <person name="Nielsen J.C."/>
            <person name="Randelovic M."/>
            <person name="Nielsen J."/>
            <person name="Nielsen K.F."/>
            <person name="Workman M."/>
            <person name="Frisvad J.C."/>
        </authorList>
    </citation>
    <scope>NUCLEOTIDE SEQUENCE [LARGE SCALE GENOMIC DNA]</scope>
    <source>
        <strain evidence="3 4">CBS 141311</strain>
    </source>
</reference>
<evidence type="ECO:0000313" key="3">
    <source>
        <dbReference type="EMBL" id="OGE50118.1"/>
    </source>
</evidence>
<evidence type="ECO:0000256" key="1">
    <source>
        <dbReference type="SAM" id="MobiDB-lite"/>
    </source>
</evidence>
<feature type="transmembrane region" description="Helical" evidence="2">
    <location>
        <begin position="492"/>
        <end position="514"/>
    </location>
</feature>
<sequence>MAGVDSNPKTHPYEPAQVSEVDSEPQTATTTEYKRHPVYSPSEWLLESISSILALGLLIGIAIIFWYMDDKPLSAWRGRISLNATISILTTAYITALMHGVSTFIGQSKWLHFQNGSRKLADFEIFDGASRGVWGSILLLTTVKWNLATISAFITILRLTLSPFAQQVVLIEQRDIVFSADTATFGYAHNYSRNILNNLVNSGIGSIPQDPGMQSSIIRGLYGINIAEPFKCPGACRWTGSYISLGFKAECRNVTQETLQVATCEGKDNSLRQCNMTTPGGVDLATRAYFTDLATTYYMNASSLLMSTSATKLPDTFPEITRFAIYRSTPDSNFRIQDINITDCSLSITAYQYTDAKADGSDFSFATKREVDFGMKNPWMLGTKGTEMKFKSMYTNESTSGDIHIPALEMSYASLAAVETLFESTTIATEWVAGNFVNTNLGVAAALSGDVDISNRFDKMATAMTDYLRYGPNALSAHGEVVQSEPFVFIRWGYFVVPIVTEGCAILFAILSIFSNRRSRVPLWKSSTLAVLACQREKQRGLLQTTGKDINEIKDEAQKAKVRLQ</sequence>
<dbReference type="OrthoDB" id="5376804at2759"/>
<dbReference type="EMBL" id="LXJU01000018">
    <property type="protein sequence ID" value="OGE50118.1"/>
    <property type="molecule type" value="Genomic_DNA"/>
</dbReference>
<dbReference type="AlphaFoldDB" id="A0A1F5LA56"/>
<dbReference type="InterPro" id="IPR021514">
    <property type="entry name" value="DUF3176"/>
</dbReference>